<reference evidence="2" key="1">
    <citation type="submission" date="2014-04" db="EMBL/GenBank/DDBJ databases">
        <title>Evolutionary Origins and Diversification of the Mycorrhizal Mutualists.</title>
        <authorList>
            <consortium name="DOE Joint Genome Institute"/>
            <consortium name="Mycorrhizal Genomics Consortium"/>
            <person name="Kohler A."/>
            <person name="Kuo A."/>
            <person name="Nagy L.G."/>
            <person name="Floudas D."/>
            <person name="Copeland A."/>
            <person name="Barry K.W."/>
            <person name="Cichocki N."/>
            <person name="Veneault-Fourrey C."/>
            <person name="LaButti K."/>
            <person name="Lindquist E.A."/>
            <person name="Lipzen A."/>
            <person name="Lundell T."/>
            <person name="Morin E."/>
            <person name="Murat C."/>
            <person name="Riley R."/>
            <person name="Ohm R."/>
            <person name="Sun H."/>
            <person name="Tunlid A."/>
            <person name="Henrissat B."/>
            <person name="Grigoriev I.V."/>
            <person name="Hibbett D.S."/>
            <person name="Martin F."/>
        </authorList>
    </citation>
    <scope>NUCLEOTIDE SEQUENCE [LARGE SCALE GENOMIC DNA]</scope>
    <source>
        <strain evidence="2">FD-334 SS-4</strain>
    </source>
</reference>
<dbReference type="Proteomes" id="UP000054270">
    <property type="component" value="Unassembled WGS sequence"/>
</dbReference>
<proteinExistence type="predicted"/>
<accession>A0A0D2LKN9</accession>
<dbReference type="EMBL" id="KN817521">
    <property type="protein sequence ID" value="KJA28317.1"/>
    <property type="molecule type" value="Genomic_DNA"/>
</dbReference>
<organism evidence="1 2">
    <name type="scientific">Hypholoma sublateritium (strain FD-334 SS-4)</name>
    <dbReference type="NCBI Taxonomy" id="945553"/>
    <lineage>
        <taxon>Eukaryota</taxon>
        <taxon>Fungi</taxon>
        <taxon>Dikarya</taxon>
        <taxon>Basidiomycota</taxon>
        <taxon>Agaricomycotina</taxon>
        <taxon>Agaricomycetes</taxon>
        <taxon>Agaricomycetidae</taxon>
        <taxon>Agaricales</taxon>
        <taxon>Agaricineae</taxon>
        <taxon>Strophariaceae</taxon>
        <taxon>Hypholoma</taxon>
    </lineage>
</organism>
<protein>
    <submittedName>
        <fullName evidence="1">Uncharacterized protein</fullName>
    </submittedName>
</protein>
<keyword evidence="2" id="KW-1185">Reference proteome</keyword>
<name>A0A0D2LKN9_HYPSF</name>
<evidence type="ECO:0000313" key="2">
    <source>
        <dbReference type="Proteomes" id="UP000054270"/>
    </source>
</evidence>
<sequence>MHWQPIKHKLQTEGQLPILTFNHPAIFDYVKAKSLVASAERTLKLTFANMITMHYQQSRVKISWTGHLPGAYAALNHFRIDPVFDLISSWRLKFISHEIDSTVKGISQIGLIRVLCIRRLNNLTEEKTNESLQNAVFVRTMMRNWRFKQTTKSPTNFLAGNLKALEYAACGTIGVTGYPCKRSFAVNKE</sequence>
<evidence type="ECO:0000313" key="1">
    <source>
        <dbReference type="EMBL" id="KJA28317.1"/>
    </source>
</evidence>
<dbReference type="AlphaFoldDB" id="A0A0D2LKN9"/>
<gene>
    <name evidence="1" type="ORF">HYPSUDRAFT_51169</name>
</gene>